<dbReference type="CDD" id="cd07990">
    <property type="entry name" value="LPLAT_LCLAT1-like"/>
    <property type="match status" value="1"/>
</dbReference>
<keyword evidence="2" id="KW-0472">Membrane</keyword>
<evidence type="ECO:0000256" key="2">
    <source>
        <dbReference type="SAM" id="Phobius"/>
    </source>
</evidence>
<feature type="region of interest" description="Disordered" evidence="1">
    <location>
        <begin position="326"/>
        <end position="353"/>
    </location>
</feature>
<evidence type="ECO:0000256" key="1">
    <source>
        <dbReference type="SAM" id="MobiDB-lite"/>
    </source>
</evidence>
<gene>
    <name evidence="4" type="ORF">UFOPK1493_01556</name>
</gene>
<dbReference type="GO" id="GO:0012505">
    <property type="term" value="C:endomembrane system"/>
    <property type="evidence" value="ECO:0007669"/>
    <property type="project" value="TreeGrafter"/>
</dbReference>
<dbReference type="InterPro" id="IPR002123">
    <property type="entry name" value="Plipid/glycerol_acylTrfase"/>
</dbReference>
<organism evidence="4">
    <name type="scientific">freshwater metagenome</name>
    <dbReference type="NCBI Taxonomy" id="449393"/>
    <lineage>
        <taxon>unclassified sequences</taxon>
        <taxon>metagenomes</taxon>
        <taxon>ecological metagenomes</taxon>
    </lineage>
</organism>
<protein>
    <submittedName>
        <fullName evidence="4">Unannotated protein</fullName>
    </submittedName>
</protein>
<evidence type="ECO:0000313" key="4">
    <source>
        <dbReference type="EMBL" id="CAB4558063.1"/>
    </source>
</evidence>
<dbReference type="SMART" id="SM00563">
    <property type="entry name" value="PlsC"/>
    <property type="match status" value="1"/>
</dbReference>
<keyword evidence="2" id="KW-1133">Transmembrane helix</keyword>
<name>A0A6J6D6Y0_9ZZZZ</name>
<evidence type="ECO:0000259" key="3">
    <source>
        <dbReference type="SMART" id="SM00563"/>
    </source>
</evidence>
<reference evidence="4" key="1">
    <citation type="submission" date="2020-05" db="EMBL/GenBank/DDBJ databases">
        <authorList>
            <person name="Chiriac C."/>
            <person name="Salcher M."/>
            <person name="Ghai R."/>
            <person name="Kavagutti S V."/>
        </authorList>
    </citation>
    <scope>NUCLEOTIDE SEQUENCE</scope>
</reference>
<sequence>MGTARRRWTTIPGVVLAALSLTALAPLWVPIAAVADLLRGRTRLPTVRLLAFGVGWSWLETAGVVAAFALWLTGRRHDLPAHYALQRWWAANLMRVLRTTTGLTVDVDGAEALTPGPVVVLCRHASLADSLVSAWVVIDAGLHPRYVLKRELLLDPCLDVVGSRIPNHFLDREATDSAVELDALRTLATGLGDRDAVIIFPEGTRAADAKRSRALAHIAERDTPRAERLGALTHLLPPRPAGTTALLRGDPTADLVIAWHTGFEGLDTFGGILRALGRGAPRVQFRARRVARGDVPSVDDPAAFTRWLDDRWLEVDRAVADLLATAPAGHRSSSRARRSRSRHSRRSNEPMRS</sequence>
<keyword evidence="2" id="KW-0812">Transmembrane</keyword>
<feature type="transmembrane region" description="Helical" evidence="2">
    <location>
        <begin position="49"/>
        <end position="72"/>
    </location>
</feature>
<proteinExistence type="predicted"/>
<dbReference type="AlphaFoldDB" id="A0A6J6D6Y0"/>
<accession>A0A6J6D6Y0</accession>
<dbReference type="PANTHER" id="PTHR10983">
    <property type="entry name" value="1-ACYLGLYCEROL-3-PHOSPHATE ACYLTRANSFERASE-RELATED"/>
    <property type="match status" value="1"/>
</dbReference>
<dbReference type="SUPFAM" id="SSF69593">
    <property type="entry name" value="Glycerol-3-phosphate (1)-acyltransferase"/>
    <property type="match status" value="1"/>
</dbReference>
<dbReference type="PANTHER" id="PTHR10983:SF24">
    <property type="entry name" value="1-ACYLGLYCEROL-3-PHOSPHATE O-ACYLTRANSFERASE 3, ISOFORM E-RELATED"/>
    <property type="match status" value="1"/>
</dbReference>
<dbReference type="GO" id="GO:0003841">
    <property type="term" value="F:1-acylglycerol-3-phosphate O-acyltransferase activity"/>
    <property type="evidence" value="ECO:0007669"/>
    <property type="project" value="TreeGrafter"/>
</dbReference>
<feature type="domain" description="Phospholipid/glycerol acyltransferase" evidence="3">
    <location>
        <begin position="118"/>
        <end position="230"/>
    </location>
</feature>
<dbReference type="Pfam" id="PF01553">
    <property type="entry name" value="Acyltransferase"/>
    <property type="match status" value="1"/>
</dbReference>
<feature type="compositionally biased region" description="Basic residues" evidence="1">
    <location>
        <begin position="332"/>
        <end position="345"/>
    </location>
</feature>
<dbReference type="EMBL" id="CAEZSR010000048">
    <property type="protein sequence ID" value="CAB4558063.1"/>
    <property type="molecule type" value="Genomic_DNA"/>
</dbReference>